<dbReference type="InterPro" id="IPR032816">
    <property type="entry name" value="VTT_dom"/>
</dbReference>
<sequence>MNFDVDSLIKSFGYMGVWTIIFAETGILFGVLLPGDSLLIAAGVLAANGHFDISTMAFGCFIAALIGNLFGYEMGGRFGKPFLEKYGPELTTPEKIAKTYEILKKHEKVGIVLSRFLPAARTFAPFLGGVIKMKYASFVLYSVLGAILWGAGLPYLGFYLGGILPPWFMDLLIIPVVVFLLAAVAWPYCKKRFRKKDI</sequence>
<feature type="transmembrane region" description="Helical" evidence="7">
    <location>
        <begin position="12"/>
        <end position="33"/>
    </location>
</feature>
<keyword evidence="3 7" id="KW-1003">Cell membrane</keyword>
<evidence type="ECO:0000313" key="10">
    <source>
        <dbReference type="Proteomes" id="UP000249739"/>
    </source>
</evidence>
<dbReference type="PANTHER" id="PTHR30353">
    <property type="entry name" value="INNER MEMBRANE PROTEIN DEDA-RELATED"/>
    <property type="match status" value="1"/>
</dbReference>
<protein>
    <recommendedName>
        <fullName evidence="8">VTT domain-containing protein</fullName>
    </recommendedName>
</protein>
<dbReference type="AlphaFoldDB" id="A0A2W5FAT4"/>
<evidence type="ECO:0000256" key="5">
    <source>
        <dbReference type="ARBA" id="ARBA00022989"/>
    </source>
</evidence>
<organism evidence="9 10">
    <name type="scientific">Micavibrio aeruginosavorus</name>
    <dbReference type="NCBI Taxonomy" id="349221"/>
    <lineage>
        <taxon>Bacteria</taxon>
        <taxon>Pseudomonadati</taxon>
        <taxon>Bdellovibrionota</taxon>
        <taxon>Bdellovibrionia</taxon>
        <taxon>Bdellovibrionales</taxon>
        <taxon>Pseudobdellovibrionaceae</taxon>
        <taxon>Micavibrio</taxon>
    </lineage>
</organism>
<comment type="caution">
    <text evidence="9">The sequence shown here is derived from an EMBL/GenBank/DDBJ whole genome shotgun (WGS) entry which is preliminary data.</text>
</comment>
<keyword evidence="4 7" id="KW-0812">Transmembrane</keyword>
<dbReference type="InterPro" id="IPR032818">
    <property type="entry name" value="DedA-like"/>
</dbReference>
<comment type="subcellular location">
    <subcellularLocation>
        <location evidence="1 7">Cell membrane</location>
        <topology evidence="1 7">Multi-pass membrane protein</topology>
    </subcellularLocation>
</comment>
<reference evidence="9 10" key="1">
    <citation type="submission" date="2017-08" db="EMBL/GenBank/DDBJ databases">
        <title>Infants hospitalized years apart are colonized by the same room-sourced microbial strains.</title>
        <authorList>
            <person name="Brooks B."/>
            <person name="Olm M.R."/>
            <person name="Firek B.A."/>
            <person name="Baker R."/>
            <person name="Thomas B.C."/>
            <person name="Morowitz M.J."/>
            <person name="Banfield J.F."/>
        </authorList>
    </citation>
    <scope>NUCLEOTIDE SEQUENCE [LARGE SCALE GENOMIC DNA]</scope>
    <source>
        <strain evidence="9">S2_006_000_R2_64</strain>
    </source>
</reference>
<comment type="similarity">
    <text evidence="2 7">Belongs to the DedA family.</text>
</comment>
<proteinExistence type="inferred from homology"/>
<gene>
    <name evidence="9" type="ORF">DI586_11305</name>
</gene>
<evidence type="ECO:0000256" key="4">
    <source>
        <dbReference type="ARBA" id="ARBA00022692"/>
    </source>
</evidence>
<evidence type="ECO:0000256" key="1">
    <source>
        <dbReference type="ARBA" id="ARBA00004651"/>
    </source>
</evidence>
<dbReference type="Pfam" id="PF09335">
    <property type="entry name" value="VTT_dom"/>
    <property type="match status" value="1"/>
</dbReference>
<dbReference type="PANTHER" id="PTHR30353:SF0">
    <property type="entry name" value="TRANSMEMBRANE PROTEIN"/>
    <property type="match status" value="1"/>
</dbReference>
<evidence type="ECO:0000256" key="7">
    <source>
        <dbReference type="RuleBase" id="RU367016"/>
    </source>
</evidence>
<evidence type="ECO:0000256" key="3">
    <source>
        <dbReference type="ARBA" id="ARBA00022475"/>
    </source>
</evidence>
<dbReference type="Proteomes" id="UP000249739">
    <property type="component" value="Unassembled WGS sequence"/>
</dbReference>
<name>A0A2W5FAT4_9BACT</name>
<dbReference type="EMBL" id="QFOT01000192">
    <property type="protein sequence ID" value="PZP53215.1"/>
    <property type="molecule type" value="Genomic_DNA"/>
</dbReference>
<keyword evidence="6 7" id="KW-0472">Membrane</keyword>
<evidence type="ECO:0000256" key="6">
    <source>
        <dbReference type="ARBA" id="ARBA00023136"/>
    </source>
</evidence>
<feature type="transmembrane region" description="Helical" evidence="7">
    <location>
        <begin position="53"/>
        <end position="72"/>
    </location>
</feature>
<evidence type="ECO:0000313" key="9">
    <source>
        <dbReference type="EMBL" id="PZP53215.1"/>
    </source>
</evidence>
<feature type="transmembrane region" description="Helical" evidence="7">
    <location>
        <begin position="138"/>
        <end position="161"/>
    </location>
</feature>
<dbReference type="GO" id="GO:0005886">
    <property type="term" value="C:plasma membrane"/>
    <property type="evidence" value="ECO:0007669"/>
    <property type="project" value="UniProtKB-SubCell"/>
</dbReference>
<evidence type="ECO:0000256" key="2">
    <source>
        <dbReference type="ARBA" id="ARBA00010792"/>
    </source>
</evidence>
<accession>A0A2W5FAT4</accession>
<evidence type="ECO:0000259" key="8">
    <source>
        <dbReference type="Pfam" id="PF09335"/>
    </source>
</evidence>
<feature type="domain" description="VTT" evidence="8">
    <location>
        <begin position="33"/>
        <end position="157"/>
    </location>
</feature>
<keyword evidence="5 7" id="KW-1133">Transmembrane helix</keyword>
<feature type="transmembrane region" description="Helical" evidence="7">
    <location>
        <begin position="167"/>
        <end position="189"/>
    </location>
</feature>